<evidence type="ECO:0000313" key="3">
    <source>
        <dbReference type="EMBL" id="KOB69076.1"/>
    </source>
</evidence>
<dbReference type="PANTHER" id="PTHR10907:SF47">
    <property type="entry name" value="REGUCALCIN"/>
    <property type="match status" value="1"/>
</dbReference>
<protein>
    <submittedName>
        <fullName evidence="3">Putative luciferin-regenerating enzyme</fullName>
    </submittedName>
</protein>
<dbReference type="GO" id="GO:0019853">
    <property type="term" value="P:L-ascorbic acid biosynthetic process"/>
    <property type="evidence" value="ECO:0007669"/>
    <property type="project" value="TreeGrafter"/>
</dbReference>
<evidence type="ECO:0000313" key="4">
    <source>
        <dbReference type="Proteomes" id="UP000037510"/>
    </source>
</evidence>
<comment type="similarity">
    <text evidence="1">Belongs to the SMP-30/CGR1 family.</text>
</comment>
<name>A0A0L7L179_OPEBR</name>
<evidence type="ECO:0000259" key="2">
    <source>
        <dbReference type="Pfam" id="PF08450"/>
    </source>
</evidence>
<feature type="non-terminal residue" evidence="3">
    <location>
        <position position="1"/>
    </location>
</feature>
<dbReference type="InterPro" id="IPR008367">
    <property type="entry name" value="Regucalcin"/>
</dbReference>
<dbReference type="PANTHER" id="PTHR10907">
    <property type="entry name" value="REGUCALCIN"/>
    <property type="match status" value="1"/>
</dbReference>
<dbReference type="STRING" id="104452.A0A0L7L179"/>
<dbReference type="SUPFAM" id="SSF63829">
    <property type="entry name" value="Calcium-dependent phosphotriesterase"/>
    <property type="match status" value="1"/>
</dbReference>
<feature type="domain" description="SMP-30/Gluconolactonase/LRE-like region" evidence="2">
    <location>
        <begin position="44"/>
        <end position="84"/>
    </location>
</feature>
<proteinExistence type="inferred from homology"/>
<dbReference type="InterPro" id="IPR011042">
    <property type="entry name" value="6-blade_b-propeller_TolB-like"/>
</dbReference>
<dbReference type="GO" id="GO:0004341">
    <property type="term" value="F:gluconolactonase activity"/>
    <property type="evidence" value="ECO:0007669"/>
    <property type="project" value="TreeGrafter"/>
</dbReference>
<reference evidence="3 4" key="1">
    <citation type="journal article" date="2015" name="Genome Biol. Evol.">
        <title>The genome of winter moth (Operophtera brumata) provides a genomic perspective on sexual dimorphism and phenology.</title>
        <authorList>
            <person name="Derks M.F."/>
            <person name="Smit S."/>
            <person name="Salis L."/>
            <person name="Schijlen E."/>
            <person name="Bossers A."/>
            <person name="Mateman C."/>
            <person name="Pijl A.S."/>
            <person name="de Ridder D."/>
            <person name="Groenen M.A."/>
            <person name="Visser M.E."/>
            <person name="Megens H.J."/>
        </authorList>
    </citation>
    <scope>NUCLEOTIDE SEQUENCE [LARGE SCALE GENOMIC DNA]</scope>
    <source>
        <strain evidence="3">WM2013NL</strain>
        <tissue evidence="3">Head and thorax</tissue>
    </source>
</reference>
<dbReference type="Proteomes" id="UP000037510">
    <property type="component" value="Unassembled WGS sequence"/>
</dbReference>
<keyword evidence="4" id="KW-1185">Reference proteome</keyword>
<dbReference type="GO" id="GO:0005509">
    <property type="term" value="F:calcium ion binding"/>
    <property type="evidence" value="ECO:0007669"/>
    <property type="project" value="InterPro"/>
</dbReference>
<dbReference type="Pfam" id="PF08450">
    <property type="entry name" value="SGL"/>
    <property type="match status" value="1"/>
</dbReference>
<dbReference type="AlphaFoldDB" id="A0A0L7L179"/>
<accession>A0A0L7L179</accession>
<sequence length="126" mass="13618">LDESNYINPTPMVRPVSVSNGIAWTADNKFIRTLFSFQSNNVTGVIKIDSRAGKLLEQHKLPVAKVTSVMFGGHDLSTLFVTTSRIGLTAAERAQQPEAGSLFAIEGTGSKGLPENQFIFSDAANY</sequence>
<dbReference type="EMBL" id="JTDY01003733">
    <property type="protein sequence ID" value="KOB69076.1"/>
    <property type="molecule type" value="Genomic_DNA"/>
</dbReference>
<dbReference type="PRINTS" id="PR01791">
    <property type="entry name" value="REGUCALCIN"/>
</dbReference>
<comment type="caution">
    <text evidence="3">The sequence shown here is derived from an EMBL/GenBank/DDBJ whole genome shotgun (WGS) entry which is preliminary data.</text>
</comment>
<gene>
    <name evidence="3" type="ORF">OBRU01_17411</name>
</gene>
<organism evidence="3 4">
    <name type="scientific">Operophtera brumata</name>
    <name type="common">Winter moth</name>
    <name type="synonym">Phalaena brumata</name>
    <dbReference type="NCBI Taxonomy" id="104452"/>
    <lineage>
        <taxon>Eukaryota</taxon>
        <taxon>Metazoa</taxon>
        <taxon>Ecdysozoa</taxon>
        <taxon>Arthropoda</taxon>
        <taxon>Hexapoda</taxon>
        <taxon>Insecta</taxon>
        <taxon>Pterygota</taxon>
        <taxon>Neoptera</taxon>
        <taxon>Endopterygota</taxon>
        <taxon>Lepidoptera</taxon>
        <taxon>Glossata</taxon>
        <taxon>Ditrysia</taxon>
        <taxon>Geometroidea</taxon>
        <taxon>Geometridae</taxon>
        <taxon>Larentiinae</taxon>
        <taxon>Operophtera</taxon>
    </lineage>
</organism>
<dbReference type="Gene3D" id="2.120.10.30">
    <property type="entry name" value="TolB, C-terminal domain"/>
    <property type="match status" value="1"/>
</dbReference>
<evidence type="ECO:0000256" key="1">
    <source>
        <dbReference type="ARBA" id="ARBA00008853"/>
    </source>
</evidence>
<dbReference type="InterPro" id="IPR013658">
    <property type="entry name" value="SGL"/>
</dbReference>
<dbReference type="GO" id="GO:0030234">
    <property type="term" value="F:enzyme regulator activity"/>
    <property type="evidence" value="ECO:0007669"/>
    <property type="project" value="InterPro"/>
</dbReference>